<dbReference type="EMBL" id="FMWP01000096">
    <property type="protein sequence ID" value="SCZ98930.1"/>
    <property type="molecule type" value="Genomic_DNA"/>
</dbReference>
<keyword evidence="3" id="KW-1185">Reference proteome</keyword>
<evidence type="ECO:0000313" key="1">
    <source>
        <dbReference type="EMBL" id="SCZ98930.1"/>
    </source>
</evidence>
<dbReference type="Proteomes" id="UP000249723">
    <property type="component" value="Unassembled WGS sequence"/>
</dbReference>
<accession>A0A2X0MWM2</accession>
<reference evidence="1" key="2">
    <citation type="submission" date="2016-10" db="EMBL/GenBank/DDBJ databases">
        <authorList>
            <person name="Cai Z."/>
        </authorList>
    </citation>
    <scope>NUCLEOTIDE SEQUENCE [LARGE SCALE GENOMIC DNA]</scope>
</reference>
<dbReference type="STRING" id="289078.A0A2X0MWM2"/>
<protein>
    <submittedName>
        <fullName evidence="1">BZ3500_MvSof-1268-A1-R1_Chr3-1g05716 protein</fullName>
    </submittedName>
    <submittedName>
        <fullName evidence="2">BZ3500_MvSof-1268-A1-R1_Chr3-1g05729 protein</fullName>
    </submittedName>
</protein>
<evidence type="ECO:0000313" key="3">
    <source>
        <dbReference type="Proteomes" id="UP000249723"/>
    </source>
</evidence>
<evidence type="ECO:0000313" key="2">
    <source>
        <dbReference type="EMBL" id="SCZ98952.1"/>
    </source>
</evidence>
<gene>
    <name evidence="1" type="ORF">BZ3500_MVSOF-1268-A1-R1_CHR3-1G05716</name>
    <name evidence="2" type="ORF">BZ3500_MVSOF-1268-A1-R1_CHR3-1G05729</name>
</gene>
<name>A0A2X0MWM2_9BASI</name>
<dbReference type="EMBL" id="FMWP01000096">
    <property type="protein sequence ID" value="SCZ98952.1"/>
    <property type="molecule type" value="Genomic_DNA"/>
</dbReference>
<sequence>MALATPHQPLLKSAPRTASGITRDVLLDERNHFIPYDLGRFTKLVFYQPKARFFYRELEVIWQGVPSSSWIELMTLMGTKALSVKAREAQLAAQRSYNIFSWQMWRDRMEMHDVCTKAFEDYNQVMCHSGVYLHMLRDSFIADYNARHPKLDPPLSRTDDLRARLPSRDLPSMAEHRKQFQDRFGTNSTPWFGIFTKQEKRHLRGVGIVGEVKEMLVDEASPTHGLTS</sequence>
<proteinExistence type="predicted"/>
<organism evidence="1 3">
    <name type="scientific">Microbotryum saponariae</name>
    <dbReference type="NCBI Taxonomy" id="289078"/>
    <lineage>
        <taxon>Eukaryota</taxon>
        <taxon>Fungi</taxon>
        <taxon>Dikarya</taxon>
        <taxon>Basidiomycota</taxon>
        <taxon>Pucciniomycotina</taxon>
        <taxon>Microbotryomycetes</taxon>
        <taxon>Microbotryales</taxon>
        <taxon>Microbotryaceae</taxon>
        <taxon>Microbotryum</taxon>
    </lineage>
</organism>
<dbReference type="AlphaFoldDB" id="A0A2X0MWM2"/>
<reference evidence="3" key="1">
    <citation type="submission" date="2016-10" db="EMBL/GenBank/DDBJ databases">
        <authorList>
            <person name="Jeantristanb JTB J.-T."/>
            <person name="Ricardo R."/>
        </authorList>
    </citation>
    <scope>NUCLEOTIDE SEQUENCE [LARGE SCALE GENOMIC DNA]</scope>
</reference>